<dbReference type="EMBL" id="ASPP01029561">
    <property type="protein sequence ID" value="ETO04294.1"/>
    <property type="molecule type" value="Genomic_DNA"/>
</dbReference>
<feature type="transmembrane region" description="Helical" evidence="2">
    <location>
        <begin position="189"/>
        <end position="218"/>
    </location>
</feature>
<keyword evidence="2" id="KW-0812">Transmembrane</keyword>
<proteinExistence type="predicted"/>
<evidence type="ECO:0000256" key="2">
    <source>
        <dbReference type="SAM" id="Phobius"/>
    </source>
</evidence>
<evidence type="ECO:0000313" key="3">
    <source>
        <dbReference type="EMBL" id="ETO04294.1"/>
    </source>
</evidence>
<dbReference type="PANTHER" id="PTHR31956:SF1">
    <property type="entry name" value="NON-SPECIFIC PHOSPHOLIPASE C1"/>
    <property type="match status" value="1"/>
</dbReference>
<organism evidence="3 4">
    <name type="scientific">Reticulomyxa filosa</name>
    <dbReference type="NCBI Taxonomy" id="46433"/>
    <lineage>
        <taxon>Eukaryota</taxon>
        <taxon>Sar</taxon>
        <taxon>Rhizaria</taxon>
        <taxon>Retaria</taxon>
        <taxon>Foraminifera</taxon>
        <taxon>Monothalamids</taxon>
        <taxon>Reticulomyxidae</taxon>
        <taxon>Reticulomyxa</taxon>
    </lineage>
</organism>
<protein>
    <submittedName>
        <fullName evidence="3">Phosphoesterase family protein</fullName>
    </submittedName>
</protein>
<evidence type="ECO:0000313" key="4">
    <source>
        <dbReference type="Proteomes" id="UP000023152"/>
    </source>
</evidence>
<dbReference type="PANTHER" id="PTHR31956">
    <property type="entry name" value="NON-SPECIFIC PHOSPHOLIPASE C4-RELATED"/>
    <property type="match status" value="1"/>
</dbReference>
<dbReference type="InterPro" id="IPR017850">
    <property type="entry name" value="Alkaline_phosphatase_core_sf"/>
</dbReference>
<dbReference type="GO" id="GO:0009395">
    <property type="term" value="P:phospholipid catabolic process"/>
    <property type="evidence" value="ECO:0007669"/>
    <property type="project" value="TreeGrafter"/>
</dbReference>
<dbReference type="InterPro" id="IPR007312">
    <property type="entry name" value="Phosphoesterase"/>
</dbReference>
<evidence type="ECO:0000256" key="1">
    <source>
        <dbReference type="ARBA" id="ARBA00022801"/>
    </source>
</evidence>
<name>X6LRN5_RETFI</name>
<keyword evidence="4" id="KW-1185">Reference proteome</keyword>
<keyword evidence="2" id="KW-0472">Membrane</keyword>
<dbReference type="OrthoDB" id="5135119at2759"/>
<dbReference type="Gene3D" id="3.40.720.10">
    <property type="entry name" value="Alkaline Phosphatase, subunit A"/>
    <property type="match status" value="2"/>
</dbReference>
<keyword evidence="1" id="KW-0378">Hydrolase</keyword>
<reference evidence="3 4" key="1">
    <citation type="journal article" date="2013" name="Curr. Biol.">
        <title>The Genome of the Foraminiferan Reticulomyxa filosa.</title>
        <authorList>
            <person name="Glockner G."/>
            <person name="Hulsmann N."/>
            <person name="Schleicher M."/>
            <person name="Noegel A.A."/>
            <person name="Eichinger L."/>
            <person name="Gallinger C."/>
            <person name="Pawlowski J."/>
            <person name="Sierra R."/>
            <person name="Euteneuer U."/>
            <person name="Pillet L."/>
            <person name="Moustafa A."/>
            <person name="Platzer M."/>
            <person name="Groth M."/>
            <person name="Szafranski K."/>
            <person name="Schliwa M."/>
        </authorList>
    </citation>
    <scope>NUCLEOTIDE SEQUENCE [LARGE SCALE GENOMIC DNA]</scope>
</reference>
<dbReference type="Pfam" id="PF04185">
    <property type="entry name" value="Phosphoesterase"/>
    <property type="match status" value="1"/>
</dbReference>
<sequence length="514" mass="58847">MNCSNPINPQYPNENLIFVGNQAVYIQPGDPDHSISATTTQLFGVESTDVWPPPMVFKYFVFAKKKSLVPKANVSEYSIRLRKKKSFWHTKKKQTNHIFSSFLVLTEENGFVYDYAPIDTIANDSGSFIMQCFDPSAVPIITTLANEFGVIDRWYADVPGPTDPNRLYSWMATSSGMGYNADDRLTAGYFFVFPFFSVHLNFFFFCLSFISITFFFFFTTKKWPKMLDESVTFTNQTWRVYFEQSPSPIYVEYTRHHPTRFKQMADFYVDVSRGDLPIFTKKKKMTICNSWLDPAYDDLHPDHDVTNGEKLMKRVYESLRQSPIWEDTLLLIFYDEHGGFFDHVPPPWAVSPDGRAATDVSPPFNFTRYGIRIPAIVVSPYVKKGTVANRPDPSATSQYSHSSLPHTIRAQFAPDYPPFTNRDDVALTFEDMLNLDYPRGDCPTQLPDVPPGYERHSSSLPRQGLQPVNDFQLNLAYSIAPLCHATSQVVKGLSQNQDTLGRFAMECADYFIHN</sequence>
<dbReference type="Proteomes" id="UP000023152">
    <property type="component" value="Unassembled WGS sequence"/>
</dbReference>
<dbReference type="SUPFAM" id="SSF53649">
    <property type="entry name" value="Alkaline phosphatase-like"/>
    <property type="match status" value="1"/>
</dbReference>
<comment type="caution">
    <text evidence="3">The sequence shown here is derived from an EMBL/GenBank/DDBJ whole genome shotgun (WGS) entry which is preliminary data.</text>
</comment>
<dbReference type="AlphaFoldDB" id="X6LRN5"/>
<accession>X6LRN5</accession>
<dbReference type="GO" id="GO:0042578">
    <property type="term" value="F:phosphoric ester hydrolase activity"/>
    <property type="evidence" value="ECO:0007669"/>
    <property type="project" value="UniProtKB-ARBA"/>
</dbReference>
<gene>
    <name evidence="3" type="ORF">RFI_33102</name>
</gene>
<keyword evidence="2" id="KW-1133">Transmembrane helix</keyword>